<proteinExistence type="predicted"/>
<dbReference type="PANTHER" id="PTHR13520">
    <property type="entry name" value="RAD50-INTERACTING PROTEIN 1 RINT-1"/>
    <property type="match status" value="1"/>
</dbReference>
<accession>A0A183LXF8</accession>
<dbReference type="EMBL" id="UZAI01003694">
    <property type="protein sequence ID" value="VDO81653.1"/>
    <property type="molecule type" value="Genomic_DNA"/>
</dbReference>
<dbReference type="GO" id="GO:0070939">
    <property type="term" value="C:Dsl1/NZR complex"/>
    <property type="evidence" value="ECO:0007669"/>
    <property type="project" value="InterPro"/>
</dbReference>
<dbReference type="GO" id="GO:0006888">
    <property type="term" value="P:endoplasmic reticulum to Golgi vesicle-mediated transport"/>
    <property type="evidence" value="ECO:0007669"/>
    <property type="project" value="InterPro"/>
</dbReference>
<dbReference type="PROSITE" id="PS51386">
    <property type="entry name" value="RINT1_TIP20"/>
    <property type="match status" value="1"/>
</dbReference>
<dbReference type="AlphaFoldDB" id="A0A183LXF8"/>
<dbReference type="InterPro" id="IPR007528">
    <property type="entry name" value="RINT1_Tip20"/>
</dbReference>
<sequence>MEKLFEGISKNQKHMVGLIPKVFPLHDVAYPVIEECEALTKQLRILEFAEHLSFLELNIKCGVGQFMTQPRSIKGGCMGLASIGSSRLGWSLIDGLRRYQPEWYMSQVLQWIRTNDYFVTVVDRDFISDKDNTPVSVRLQLMRGLVTLLLDKLHYDLGISAFMPVRFGYQFQMRRSNSEITSFPMDSDPRNSSSNELLENAQNFSHLLDVILQTDAKLTQLGYPNDYPKPSDVLSHPKVFSHWLLLEQCLASDRLKLVLGNFSSWSVVDETEKRPQCVDDFIALLHAVGFRSRQLSDKISRARFVQIQLNLIREFFNDIVLSARRKFENDDSNDLGQSKNKSEVSNAKTTVLGNLFSSRSRSPNASSETKKISIINQLFNCFVDGIGQKLSSRWIIVLNAIKCLHDVMLEWANDQVS</sequence>
<gene>
    <name evidence="1" type="ORF">SMRZ_LOCUS8483</name>
</gene>
<dbReference type="GO" id="GO:0006890">
    <property type="term" value="P:retrograde vesicle-mediated transport, Golgi to endoplasmic reticulum"/>
    <property type="evidence" value="ECO:0007669"/>
    <property type="project" value="InterPro"/>
</dbReference>
<dbReference type="Proteomes" id="UP000277204">
    <property type="component" value="Unassembled WGS sequence"/>
</dbReference>
<dbReference type="STRING" id="48269.A0A183LXF8"/>
<dbReference type="PANTHER" id="PTHR13520:SF0">
    <property type="entry name" value="RAD50-INTERACTING PROTEIN 1"/>
    <property type="match status" value="1"/>
</dbReference>
<dbReference type="GO" id="GO:0060628">
    <property type="term" value="P:regulation of ER to Golgi vesicle-mediated transport"/>
    <property type="evidence" value="ECO:0007669"/>
    <property type="project" value="TreeGrafter"/>
</dbReference>
<protein>
    <submittedName>
        <fullName evidence="1">Uncharacterized protein</fullName>
    </submittedName>
</protein>
<reference evidence="1 2" key="1">
    <citation type="submission" date="2018-11" db="EMBL/GenBank/DDBJ databases">
        <authorList>
            <consortium name="Pathogen Informatics"/>
        </authorList>
    </citation>
    <scope>NUCLEOTIDE SEQUENCE [LARGE SCALE GENOMIC DNA]</scope>
    <source>
        <strain evidence="1 2">Zambia</strain>
    </source>
</reference>
<organism evidence="1 2">
    <name type="scientific">Schistosoma margrebowiei</name>
    <dbReference type="NCBI Taxonomy" id="48269"/>
    <lineage>
        <taxon>Eukaryota</taxon>
        <taxon>Metazoa</taxon>
        <taxon>Spiralia</taxon>
        <taxon>Lophotrochozoa</taxon>
        <taxon>Platyhelminthes</taxon>
        <taxon>Trematoda</taxon>
        <taxon>Digenea</taxon>
        <taxon>Strigeidida</taxon>
        <taxon>Schistosomatoidea</taxon>
        <taxon>Schistosomatidae</taxon>
        <taxon>Schistosoma</taxon>
    </lineage>
</organism>
<keyword evidence="2" id="KW-1185">Reference proteome</keyword>
<evidence type="ECO:0000313" key="1">
    <source>
        <dbReference type="EMBL" id="VDO81653.1"/>
    </source>
</evidence>
<name>A0A183LXF8_9TREM</name>
<evidence type="ECO:0000313" key="2">
    <source>
        <dbReference type="Proteomes" id="UP000277204"/>
    </source>
</evidence>
<dbReference type="Pfam" id="PF04437">
    <property type="entry name" value="RINT1_TIP1"/>
    <property type="match status" value="1"/>
</dbReference>